<evidence type="ECO:0000256" key="1">
    <source>
        <dbReference type="ARBA" id="ARBA00023277"/>
    </source>
</evidence>
<proteinExistence type="predicted"/>
<keyword evidence="1" id="KW-0119">Carbohydrate metabolism</keyword>
<feature type="coiled-coil region" evidence="2">
    <location>
        <begin position="35"/>
        <end position="62"/>
    </location>
</feature>
<dbReference type="PANTHER" id="PTHR45654:SF24">
    <property type="entry name" value="HOMEOBOX-LEUCINE ZIPPER PROTEIN GLABRA 2"/>
    <property type="match status" value="1"/>
</dbReference>
<dbReference type="InterPro" id="IPR008811">
    <property type="entry name" value="Glycosyl_hydrolases_36"/>
</dbReference>
<reference evidence="4 5" key="1">
    <citation type="submission" date="2020-04" db="EMBL/GenBank/DDBJ databases">
        <title>Plant Genome Project.</title>
        <authorList>
            <person name="Zhang R.-G."/>
        </authorList>
    </citation>
    <scope>NUCLEOTIDE SEQUENCE [LARGE SCALE GENOMIC DNA]</scope>
    <source>
        <strain evidence="4">YNK0</strain>
        <tissue evidence="4">Leaf</tissue>
    </source>
</reference>
<evidence type="ECO:0000313" key="4">
    <source>
        <dbReference type="EMBL" id="KAF8408844.1"/>
    </source>
</evidence>
<dbReference type="Proteomes" id="UP000655225">
    <property type="component" value="Unassembled WGS sequence"/>
</dbReference>
<evidence type="ECO:0000313" key="5">
    <source>
        <dbReference type="Proteomes" id="UP000655225"/>
    </source>
</evidence>
<dbReference type="InterPro" id="IPR002913">
    <property type="entry name" value="START_lipid-bd_dom"/>
</dbReference>
<name>A0A835DQA2_TETSI</name>
<dbReference type="PANTHER" id="PTHR45654">
    <property type="entry name" value="HOMEOBOX-LEUCINE ZIPPER PROTEIN MERISTEM L1"/>
    <property type="match status" value="1"/>
</dbReference>
<dbReference type="GO" id="GO:0003677">
    <property type="term" value="F:DNA binding"/>
    <property type="evidence" value="ECO:0007669"/>
    <property type="project" value="UniProtKB-KW"/>
</dbReference>
<dbReference type="InterPro" id="IPR042160">
    <property type="entry name" value="HD-Zip_IV"/>
</dbReference>
<sequence>MNKYTGVIGVYNCQGAAWSNTERKNMFHPPILVQAIQERHENSLLKSEMDKLRDENRAMRETIKKASCPNCGFATSSRDATMTTEEQQIRIENARLKAEIEKLRATIGKYPTGSASPSSSCSAGNDQENRSSLEYYTGIFGLEKSRILELVNQAMEELTKMATAGEPLWVRSLETGREILNYGSEDLIKPPRFASYWAIPVTITGKKINQNDQQ</sequence>
<accession>A0A835DQA2</accession>
<dbReference type="OrthoDB" id="6159439at2759"/>
<dbReference type="Pfam" id="PF05691">
    <property type="entry name" value="Raffinose_syn"/>
    <property type="match status" value="1"/>
</dbReference>
<comment type="caution">
    <text evidence="4">The sequence shown here is derived from an EMBL/GenBank/DDBJ whole genome shotgun (WGS) entry which is preliminary data.</text>
</comment>
<evidence type="ECO:0000256" key="2">
    <source>
        <dbReference type="SAM" id="Coils"/>
    </source>
</evidence>
<evidence type="ECO:0000259" key="3">
    <source>
        <dbReference type="PROSITE" id="PS50848"/>
    </source>
</evidence>
<keyword evidence="2" id="KW-0175">Coiled coil</keyword>
<dbReference type="AlphaFoldDB" id="A0A835DQA2"/>
<protein>
    <recommendedName>
        <fullName evidence="3">START domain-containing protein</fullName>
    </recommendedName>
</protein>
<dbReference type="PROSITE" id="PS50848">
    <property type="entry name" value="START"/>
    <property type="match status" value="1"/>
</dbReference>
<keyword evidence="5" id="KW-1185">Reference proteome</keyword>
<organism evidence="4 5">
    <name type="scientific">Tetracentron sinense</name>
    <name type="common">Spur-leaf</name>
    <dbReference type="NCBI Taxonomy" id="13715"/>
    <lineage>
        <taxon>Eukaryota</taxon>
        <taxon>Viridiplantae</taxon>
        <taxon>Streptophyta</taxon>
        <taxon>Embryophyta</taxon>
        <taxon>Tracheophyta</taxon>
        <taxon>Spermatophyta</taxon>
        <taxon>Magnoliopsida</taxon>
        <taxon>Trochodendrales</taxon>
        <taxon>Trochodendraceae</taxon>
        <taxon>Tetracentron</taxon>
    </lineage>
</organism>
<dbReference type="GO" id="GO:0008289">
    <property type="term" value="F:lipid binding"/>
    <property type="evidence" value="ECO:0007669"/>
    <property type="project" value="InterPro"/>
</dbReference>
<dbReference type="EMBL" id="JABCRI010000003">
    <property type="protein sequence ID" value="KAF8408844.1"/>
    <property type="molecule type" value="Genomic_DNA"/>
</dbReference>
<gene>
    <name evidence="4" type="ORF">HHK36_004913</name>
</gene>
<feature type="domain" description="START" evidence="3">
    <location>
        <begin position="140"/>
        <end position="214"/>
    </location>
</feature>